<proteinExistence type="predicted"/>
<dbReference type="EMBL" id="PGCI01000705">
    <property type="protein sequence ID" value="PLW20054.1"/>
    <property type="molecule type" value="Genomic_DNA"/>
</dbReference>
<name>A0A2N5VGR2_9BASI</name>
<sequence>MPSLEPLEVMQHHQQESGLPTLHLAGSSRNLISSTQQMIPSLPLASHHLRLGTAEASYEQPTLSLPPSQTTMFTANHLPGPANPLLFSFAHHHHKPCSAGNQAKCLGSWEVKNPQGDFNHHPHHHHPHHHHPHHHHPHPHHPHHYHHHHQMQ</sequence>
<evidence type="ECO:0000256" key="1">
    <source>
        <dbReference type="SAM" id="MobiDB-lite"/>
    </source>
</evidence>
<dbReference type="Proteomes" id="UP000235388">
    <property type="component" value="Unassembled WGS sequence"/>
</dbReference>
<reference evidence="6 7" key="1">
    <citation type="submission" date="2017-11" db="EMBL/GenBank/DDBJ databases">
        <title>De novo assembly and phasing of dikaryotic genomes from two isolates of Puccinia coronata f. sp. avenae, the causal agent of oat crown rust.</title>
        <authorList>
            <person name="Miller M.E."/>
            <person name="Zhang Y."/>
            <person name="Omidvar V."/>
            <person name="Sperschneider J."/>
            <person name="Schwessinger B."/>
            <person name="Raley C."/>
            <person name="Palmer J.M."/>
            <person name="Garnica D."/>
            <person name="Upadhyaya N."/>
            <person name="Rathjen J."/>
            <person name="Taylor J.M."/>
            <person name="Park R.F."/>
            <person name="Dodds P.N."/>
            <person name="Hirsch C.D."/>
            <person name="Kianian S.F."/>
            <person name="Figueroa M."/>
        </authorList>
    </citation>
    <scope>NUCLEOTIDE SEQUENCE [LARGE SCALE GENOMIC DNA]</scope>
    <source>
        <strain evidence="3">12NC29</strain>
        <strain evidence="5">12SD80</strain>
    </source>
</reference>
<dbReference type="EMBL" id="PGCI01000018">
    <property type="protein sequence ID" value="PLW49162.1"/>
    <property type="molecule type" value="Genomic_DNA"/>
</dbReference>
<organism evidence="5 7">
    <name type="scientific">Puccinia coronata f. sp. avenae</name>
    <dbReference type="NCBI Taxonomy" id="200324"/>
    <lineage>
        <taxon>Eukaryota</taxon>
        <taxon>Fungi</taxon>
        <taxon>Dikarya</taxon>
        <taxon>Basidiomycota</taxon>
        <taxon>Pucciniomycotina</taxon>
        <taxon>Pucciniomycetes</taxon>
        <taxon>Pucciniales</taxon>
        <taxon>Pucciniaceae</taxon>
        <taxon>Puccinia</taxon>
    </lineage>
</organism>
<evidence type="ECO:0000313" key="5">
    <source>
        <dbReference type="EMBL" id="PLW49162.1"/>
    </source>
</evidence>
<dbReference type="Proteomes" id="UP000235392">
    <property type="component" value="Unassembled WGS sequence"/>
</dbReference>
<accession>A0A2N5VGR2</accession>
<evidence type="ECO:0000313" key="6">
    <source>
        <dbReference type="Proteomes" id="UP000235388"/>
    </source>
</evidence>
<evidence type="ECO:0000313" key="4">
    <source>
        <dbReference type="EMBL" id="PLW45525.1"/>
    </source>
</evidence>
<comment type="caution">
    <text evidence="5">The sequence shown here is derived from an EMBL/GenBank/DDBJ whole genome shotgun (WGS) entry which is preliminary data.</text>
</comment>
<evidence type="ECO:0000313" key="3">
    <source>
        <dbReference type="EMBL" id="PLW20347.1"/>
    </source>
</evidence>
<dbReference type="EMBL" id="PGCJ01000127">
    <property type="protein sequence ID" value="PLW45525.1"/>
    <property type="molecule type" value="Genomic_DNA"/>
</dbReference>
<keyword evidence="6" id="KW-1185">Reference proteome</keyword>
<feature type="compositionally biased region" description="Basic residues" evidence="1">
    <location>
        <begin position="121"/>
        <end position="152"/>
    </location>
</feature>
<evidence type="ECO:0000313" key="2">
    <source>
        <dbReference type="EMBL" id="PLW20054.1"/>
    </source>
</evidence>
<dbReference type="AlphaFoldDB" id="A0A2N5VGR2"/>
<gene>
    <name evidence="3" type="ORF">PCANC_08479</name>
    <name evidence="4" type="ORF">PCANC_10144</name>
    <name evidence="5" type="ORF">PCASD_02981</name>
    <name evidence="2" type="ORF">PCASD_13274</name>
</gene>
<feature type="region of interest" description="Disordered" evidence="1">
    <location>
        <begin position="116"/>
        <end position="152"/>
    </location>
</feature>
<protein>
    <submittedName>
        <fullName evidence="5">Uncharacterized protein</fullName>
    </submittedName>
</protein>
<dbReference type="EMBL" id="PGCJ01000799">
    <property type="protein sequence ID" value="PLW20347.1"/>
    <property type="molecule type" value="Genomic_DNA"/>
</dbReference>
<evidence type="ECO:0000313" key="7">
    <source>
        <dbReference type="Proteomes" id="UP000235392"/>
    </source>
</evidence>